<protein>
    <recommendedName>
        <fullName evidence="4">ABC transporter permease</fullName>
    </recommendedName>
</protein>
<dbReference type="Proteomes" id="UP001589836">
    <property type="component" value="Unassembled WGS sequence"/>
</dbReference>
<evidence type="ECO:0000313" key="3">
    <source>
        <dbReference type="Proteomes" id="UP001589836"/>
    </source>
</evidence>
<keyword evidence="1" id="KW-0812">Transmembrane</keyword>
<name>A0ABV6LNI6_9BACI</name>
<evidence type="ECO:0008006" key="4">
    <source>
        <dbReference type="Google" id="ProtNLM"/>
    </source>
</evidence>
<evidence type="ECO:0000256" key="1">
    <source>
        <dbReference type="SAM" id="Phobius"/>
    </source>
</evidence>
<gene>
    <name evidence="2" type="ORF">ACFFGV_10345</name>
</gene>
<reference evidence="2 3" key="1">
    <citation type="submission" date="2024-09" db="EMBL/GenBank/DDBJ databases">
        <authorList>
            <person name="Sun Q."/>
            <person name="Mori K."/>
        </authorList>
    </citation>
    <scope>NUCLEOTIDE SEQUENCE [LARGE SCALE GENOMIC DNA]</scope>
    <source>
        <strain evidence="2 3">NCAIM B.02529</strain>
    </source>
</reference>
<feature type="transmembrane region" description="Helical" evidence="1">
    <location>
        <begin position="231"/>
        <end position="254"/>
    </location>
</feature>
<comment type="caution">
    <text evidence="2">The sequence shown here is derived from an EMBL/GenBank/DDBJ whole genome shotgun (WGS) entry which is preliminary data.</text>
</comment>
<organism evidence="2 3">
    <name type="scientific">Pontibacillus salicampi</name>
    <dbReference type="NCBI Taxonomy" id="1449801"/>
    <lineage>
        <taxon>Bacteria</taxon>
        <taxon>Bacillati</taxon>
        <taxon>Bacillota</taxon>
        <taxon>Bacilli</taxon>
        <taxon>Bacillales</taxon>
        <taxon>Bacillaceae</taxon>
        <taxon>Pontibacillus</taxon>
    </lineage>
</organism>
<dbReference type="RefSeq" id="WP_377347421.1">
    <property type="nucleotide sequence ID" value="NZ_JBHLTP010000008.1"/>
</dbReference>
<feature type="transmembrane region" description="Helical" evidence="1">
    <location>
        <begin position="47"/>
        <end position="68"/>
    </location>
</feature>
<sequence length="260" mass="30329">MSGFKGLWKKEWRLTLAFHIFVLLLQLVIIGLTYWRVSSFNENFVLIPMLLILILHIFYLPGFMLVSLGKEARMLHLFLHSPRSIHTIMGAKALNGLLFMVISLTVINGLIVYVLSRTELFTGKVGEIIRLLLWGDVQLIALSLEFSIFLFLLWTIRQLLKSYIGKWSILITILIFIAFPFVTYWLTTQPFYEFMTSWGEVSFGFIDLIQNLDLDIGNFQMEIEAEEDATWYIGEVFVELIFTVLFYWLASYLLDKKVEV</sequence>
<keyword evidence="1" id="KW-0472">Membrane</keyword>
<evidence type="ECO:0000313" key="2">
    <source>
        <dbReference type="EMBL" id="MFC0523958.1"/>
    </source>
</evidence>
<keyword evidence="1" id="KW-1133">Transmembrane helix</keyword>
<accession>A0ABV6LNI6</accession>
<feature type="transmembrane region" description="Helical" evidence="1">
    <location>
        <begin position="128"/>
        <end position="155"/>
    </location>
</feature>
<dbReference type="EMBL" id="JBHLTP010000008">
    <property type="protein sequence ID" value="MFC0523958.1"/>
    <property type="molecule type" value="Genomic_DNA"/>
</dbReference>
<feature type="transmembrane region" description="Helical" evidence="1">
    <location>
        <begin position="93"/>
        <end position="116"/>
    </location>
</feature>
<keyword evidence="3" id="KW-1185">Reference proteome</keyword>
<feature type="transmembrane region" description="Helical" evidence="1">
    <location>
        <begin position="12"/>
        <end position="35"/>
    </location>
</feature>
<proteinExistence type="predicted"/>
<feature type="transmembrane region" description="Helical" evidence="1">
    <location>
        <begin position="167"/>
        <end position="186"/>
    </location>
</feature>